<feature type="region of interest" description="Disordered" evidence="4">
    <location>
        <begin position="1"/>
        <end position="45"/>
    </location>
</feature>
<evidence type="ECO:0000313" key="5">
    <source>
        <dbReference type="EnsemblPlants" id="Zm00001eb120090_P001"/>
    </source>
</evidence>
<reference evidence="5" key="2">
    <citation type="submission" date="2019-07" db="EMBL/GenBank/DDBJ databases">
        <authorList>
            <person name="Seetharam A."/>
            <person name="Woodhouse M."/>
            <person name="Cannon E."/>
        </authorList>
    </citation>
    <scope>NUCLEOTIDE SEQUENCE [LARGE SCALE GENOMIC DNA]</scope>
    <source>
        <strain evidence="5">cv. B73</strain>
    </source>
</reference>
<evidence type="ECO:0000256" key="3">
    <source>
        <dbReference type="ARBA" id="ARBA00023163"/>
    </source>
</evidence>
<feature type="compositionally biased region" description="Low complexity" evidence="4">
    <location>
        <begin position="21"/>
        <end position="30"/>
    </location>
</feature>
<name>A0A804MXY8_MAIZE</name>
<dbReference type="GO" id="GO:0003700">
    <property type="term" value="F:DNA-binding transcription factor activity"/>
    <property type="evidence" value="ECO:0007669"/>
    <property type="project" value="InterPro"/>
</dbReference>
<organism evidence="5 6">
    <name type="scientific">Zea mays</name>
    <name type="common">Maize</name>
    <dbReference type="NCBI Taxonomy" id="4577"/>
    <lineage>
        <taxon>Eukaryota</taxon>
        <taxon>Viridiplantae</taxon>
        <taxon>Streptophyta</taxon>
        <taxon>Embryophyta</taxon>
        <taxon>Tracheophyta</taxon>
        <taxon>Spermatophyta</taxon>
        <taxon>Magnoliopsida</taxon>
        <taxon>Liliopsida</taxon>
        <taxon>Poales</taxon>
        <taxon>Poaceae</taxon>
        <taxon>PACMAD clade</taxon>
        <taxon>Panicoideae</taxon>
        <taxon>Andropogonodae</taxon>
        <taxon>Andropogoneae</taxon>
        <taxon>Tripsacinae</taxon>
        <taxon>Zea</taxon>
    </lineage>
</organism>
<evidence type="ECO:0000313" key="6">
    <source>
        <dbReference type="Proteomes" id="UP000007305"/>
    </source>
</evidence>
<accession>A0A804MXY8</accession>
<sequence length="374" mass="39997">MVHGHGDGNHHQHQQLPRYSAAAAATGVARASKKSKPKKIPQRGLGVAQLEKLRIEEQKMEGSMPVSGPTHLGVGVGGFGHLLPMHPPPHAPLPLLPRPGADGGVHCGYPSVLWDPASASAVADPMKHPFYKRSLCPLPPLPTVSVGLSLTAASSSHPTEPPSNQMYSSGGGGAETAAAEDDEDRVHAVVESVGGGRRGQTLALGVRGLEHDRLPDDGGGEGPSRSRRQDNERGRRRRRWLARRLCRRRPEQIRVQQSHHELLQPGLRLQLEREFSRLVIAGVGALQEQQGEGACPCLPHLERAACATREAASSCAPLDQTPGVGSLGRHAASSARERFGVVVRVGVAAVLQLHAGWSGSHRQTPDRDQGRRRL</sequence>
<dbReference type="Proteomes" id="UP000007305">
    <property type="component" value="Chromosome 3"/>
</dbReference>
<dbReference type="InterPro" id="IPR040356">
    <property type="entry name" value="SPEAR"/>
</dbReference>
<proteinExistence type="predicted"/>
<keyword evidence="3" id="KW-0804">Transcription</keyword>
<reference evidence="6" key="1">
    <citation type="submission" date="2015-12" db="EMBL/GenBank/DDBJ databases">
        <title>Update maize B73 reference genome by single molecule sequencing technologies.</title>
        <authorList>
            <consortium name="Maize Genome Sequencing Project"/>
            <person name="Ware D."/>
        </authorList>
    </citation>
    <scope>NUCLEOTIDE SEQUENCE [LARGE SCALE GENOMIC DNA]</scope>
    <source>
        <strain evidence="6">cv. B73</strain>
    </source>
</reference>
<keyword evidence="2" id="KW-0805">Transcription regulation</keyword>
<feature type="region of interest" description="Disordered" evidence="4">
    <location>
        <begin position="205"/>
        <end position="236"/>
    </location>
</feature>
<dbReference type="Gramene" id="Zm00001eb120090_T001">
    <property type="protein sequence ID" value="Zm00001eb120090_P001"/>
    <property type="gene ID" value="Zm00001eb120090"/>
</dbReference>
<feature type="compositionally biased region" description="Basic and acidic residues" evidence="4">
    <location>
        <begin position="1"/>
        <end position="10"/>
    </location>
</feature>
<feature type="compositionally biased region" description="Polar residues" evidence="4">
    <location>
        <begin position="152"/>
        <end position="168"/>
    </location>
</feature>
<protein>
    <submittedName>
        <fullName evidence="5">Uncharacterized protein</fullName>
    </submittedName>
</protein>
<evidence type="ECO:0000256" key="1">
    <source>
        <dbReference type="ARBA" id="ARBA00022491"/>
    </source>
</evidence>
<keyword evidence="6" id="KW-1185">Reference proteome</keyword>
<dbReference type="PANTHER" id="PTHR33388:SF37">
    <property type="entry name" value="OS01G0212500 PROTEIN"/>
    <property type="match status" value="1"/>
</dbReference>
<keyword evidence="1" id="KW-0678">Repressor</keyword>
<dbReference type="PANTHER" id="PTHR33388">
    <property type="entry name" value="OS01G0212500 PROTEIN"/>
    <property type="match status" value="1"/>
</dbReference>
<feature type="compositionally biased region" description="Basic residues" evidence="4">
    <location>
        <begin position="31"/>
        <end position="41"/>
    </location>
</feature>
<evidence type="ECO:0000256" key="2">
    <source>
        <dbReference type="ARBA" id="ARBA00023015"/>
    </source>
</evidence>
<gene>
    <name evidence="5" type="primary">LOC100278132</name>
</gene>
<reference evidence="5" key="3">
    <citation type="submission" date="2021-05" db="UniProtKB">
        <authorList>
            <consortium name="EnsemblPlants"/>
        </authorList>
    </citation>
    <scope>IDENTIFICATION</scope>
    <source>
        <strain evidence="5">cv. B73</strain>
    </source>
</reference>
<dbReference type="AlphaFoldDB" id="A0A804MXY8"/>
<dbReference type="EnsemblPlants" id="Zm00001eb120090_T001">
    <property type="protein sequence ID" value="Zm00001eb120090_P001"/>
    <property type="gene ID" value="Zm00001eb120090"/>
</dbReference>
<evidence type="ECO:0000256" key="4">
    <source>
        <dbReference type="SAM" id="MobiDB-lite"/>
    </source>
</evidence>
<feature type="region of interest" description="Disordered" evidence="4">
    <location>
        <begin position="152"/>
        <end position="184"/>
    </location>
</feature>